<organism evidence="14 15">
    <name type="scientific">Denitromonas halophila</name>
    <dbReference type="NCBI Taxonomy" id="1629404"/>
    <lineage>
        <taxon>Bacteria</taxon>
        <taxon>Pseudomonadati</taxon>
        <taxon>Pseudomonadota</taxon>
        <taxon>Betaproteobacteria</taxon>
        <taxon>Rhodocyclales</taxon>
        <taxon>Zoogloeaceae</taxon>
        <taxon>Denitromonas</taxon>
    </lineage>
</organism>
<dbReference type="GO" id="GO:0043546">
    <property type="term" value="F:molybdopterin cofactor binding"/>
    <property type="evidence" value="ECO:0007669"/>
    <property type="project" value="InterPro"/>
</dbReference>
<comment type="subcellular location">
    <subcellularLocation>
        <location evidence="3">Cell envelope</location>
    </subcellularLocation>
</comment>
<dbReference type="SUPFAM" id="SSF50692">
    <property type="entry name" value="ADC-like"/>
    <property type="match status" value="1"/>
</dbReference>
<dbReference type="GO" id="GO:0046872">
    <property type="term" value="F:metal ion binding"/>
    <property type="evidence" value="ECO:0007669"/>
    <property type="project" value="UniProtKB-KW"/>
</dbReference>
<dbReference type="GO" id="GO:0030313">
    <property type="term" value="C:cell envelope"/>
    <property type="evidence" value="ECO:0007669"/>
    <property type="project" value="UniProtKB-SubCell"/>
</dbReference>
<dbReference type="GO" id="GO:0016491">
    <property type="term" value="F:oxidoreductase activity"/>
    <property type="evidence" value="ECO:0007669"/>
    <property type="project" value="UniProtKB-KW"/>
</dbReference>
<dbReference type="GO" id="GO:0051539">
    <property type="term" value="F:4 iron, 4 sulfur cluster binding"/>
    <property type="evidence" value="ECO:0007669"/>
    <property type="project" value="UniProtKB-KW"/>
</dbReference>
<keyword evidence="8 12" id="KW-0732">Signal</keyword>
<feature type="domain" description="4Fe-4S Mo/W bis-MGD-type" evidence="13">
    <location>
        <begin position="53"/>
        <end position="116"/>
    </location>
</feature>
<evidence type="ECO:0000313" key="14">
    <source>
        <dbReference type="EMBL" id="TVO55905.1"/>
    </source>
</evidence>
<keyword evidence="5" id="KW-0004">4Fe-4S</keyword>
<comment type="caution">
    <text evidence="14">The sequence shown here is derived from an EMBL/GenBank/DDBJ whole genome shotgun (WGS) entry which is preliminary data.</text>
</comment>
<evidence type="ECO:0000256" key="7">
    <source>
        <dbReference type="ARBA" id="ARBA00022723"/>
    </source>
</evidence>
<evidence type="ECO:0000256" key="3">
    <source>
        <dbReference type="ARBA" id="ARBA00004196"/>
    </source>
</evidence>
<keyword evidence="10" id="KW-0408">Iron</keyword>
<proteinExistence type="inferred from homology"/>
<dbReference type="InterPro" id="IPR006963">
    <property type="entry name" value="Mopterin_OxRdtase_4Fe-4S_dom"/>
</dbReference>
<dbReference type="EMBL" id="VMNK01000010">
    <property type="protein sequence ID" value="TVO55905.1"/>
    <property type="molecule type" value="Genomic_DNA"/>
</dbReference>
<dbReference type="Pfam" id="PF00384">
    <property type="entry name" value="Molybdopterin"/>
    <property type="match status" value="1"/>
</dbReference>
<dbReference type="InterPro" id="IPR017840">
    <property type="entry name" value="DMSO_Rdtase_II_Mopterin_su"/>
</dbReference>
<evidence type="ECO:0000256" key="12">
    <source>
        <dbReference type="SAM" id="SignalP"/>
    </source>
</evidence>
<dbReference type="NCBIfam" id="TIGR03479">
    <property type="entry name" value="DMSO_red_II_alp"/>
    <property type="match status" value="1"/>
</dbReference>
<evidence type="ECO:0000256" key="8">
    <source>
        <dbReference type="ARBA" id="ARBA00022729"/>
    </source>
</evidence>
<dbReference type="SUPFAM" id="SSF53706">
    <property type="entry name" value="Formate dehydrogenase/DMSO reductase, domains 1-3"/>
    <property type="match status" value="1"/>
</dbReference>
<dbReference type="PROSITE" id="PS51318">
    <property type="entry name" value="TAT"/>
    <property type="match status" value="1"/>
</dbReference>
<feature type="signal peptide" evidence="12">
    <location>
        <begin position="1"/>
        <end position="28"/>
    </location>
</feature>
<evidence type="ECO:0000256" key="10">
    <source>
        <dbReference type="ARBA" id="ARBA00023004"/>
    </source>
</evidence>
<dbReference type="CDD" id="cd02750">
    <property type="entry name" value="MopB_Nitrate-R-NarG-like"/>
    <property type="match status" value="1"/>
</dbReference>
<comment type="cofactor">
    <cofactor evidence="2">
        <name>[4Fe-4S] cluster</name>
        <dbReference type="ChEBI" id="CHEBI:49883"/>
    </cofactor>
</comment>
<evidence type="ECO:0000256" key="1">
    <source>
        <dbReference type="ARBA" id="ARBA00001942"/>
    </source>
</evidence>
<keyword evidence="9" id="KW-0560">Oxidoreductase</keyword>
<evidence type="ECO:0000256" key="6">
    <source>
        <dbReference type="ARBA" id="ARBA00022505"/>
    </source>
</evidence>
<protein>
    <submittedName>
        <fullName evidence="14">Molybdopterin-dependent oxidoreductase</fullName>
    </submittedName>
</protein>
<dbReference type="InterPro" id="IPR006656">
    <property type="entry name" value="Mopterin_OxRdtase"/>
</dbReference>
<keyword evidence="7" id="KW-0479">Metal-binding</keyword>
<dbReference type="RefSeq" id="WP_144309815.1">
    <property type="nucleotide sequence ID" value="NZ_VMNK01000010.1"/>
</dbReference>
<dbReference type="InterPro" id="IPR050123">
    <property type="entry name" value="Prok_molybdopt-oxidoreductase"/>
</dbReference>
<dbReference type="InterPro" id="IPR006657">
    <property type="entry name" value="MoPterin_dinucl-bd_dom"/>
</dbReference>
<keyword evidence="6" id="KW-0500">Molybdenum</keyword>
<comment type="cofactor">
    <cofactor evidence="1">
        <name>Mo-bis(molybdopterin guanine dinucleotide)</name>
        <dbReference type="ChEBI" id="CHEBI:60539"/>
    </cofactor>
</comment>
<sequence length="929" mass="105616">MVQMTRRRFLAAASATFLSSTLSFRTLAATMDLSGKFEYSGWENYHRAEWSWDKKTRGAHLVNCTGACPHFVYTRDGVVMREEQSKDILPMPNIPEYNPRGCNKGECGHDYMYGPHRIKYPLIRVGERGEGKWRRASWDEALDLIADKVIDTIRNHAPDCISVYSPVPAVSPVSFAAGHRFAHYIGAHAHTFFDWYGDHPTGQTQTSGYQGDTCETADWFNSKYVILWGSNPAQTRIPDAHFLSEAQLNGAKVVSIAPEYNTSGIKADKWIHPKSGTDSALAMGMVHTIIKENLYDAHGLKEQTDLPYLVRADNKRFLREVDVVADGSKDKFYVWDSKTGKAVIAKGCWGDEPEEKARPIGFMGRNTQTFPKGYIALGDLDPALEGKFNIQLLDGKTVEVRPVFEILKSRVMADNSPEQMAKSTGVPAAAIVELAREYATAKPAMIICGGGTQHWYYSDVLLRCMHLLAALTNNEGKNGGGMNHYIGQWKPVFVPGVVALSFPEGPGKQRFCQTTIWTYLHGEINDEMVNEGIDTKKYLLHAFNTGQMPNLPENYRDPKVFFVYRGNFLNQAKGQEHVLRNLWPKLELIVNTNIRMDSTALYSDVVLPSAHWYEKLDLNVTGEHTYINMTEPAIKPMWESKTDWQIFLALAKRVEMAAKRKNYERFNDEKFKWVRDLSNLWNQMTMDGKLEQDEAAAQYLLDSAPQSKGITLDMLREKPQRFKSNWTSPMEEGVPYTPFKNHIDDKKPWPTLTGRQQFYLDHDTFFDLGVELPTYKAPIDADRFPLRFNSPHSRHSIHSTWKDNILMLRLQRGGPSIEMSPADAQERGISDNDWVEVWNNHGKVIVRVKVKKGEQNGRVTMWHTPELYMDLIKGSSQSVVPIRITPTHLVGDYGHLFFRPNYYGPGGSQRDTRVEVKRYLGATPMMLES</sequence>
<keyword evidence="11" id="KW-0411">Iron-sulfur</keyword>
<dbReference type="PANTHER" id="PTHR43105">
    <property type="entry name" value="RESPIRATORY NITRATE REDUCTASE"/>
    <property type="match status" value="1"/>
</dbReference>
<evidence type="ECO:0000259" key="13">
    <source>
        <dbReference type="PROSITE" id="PS51669"/>
    </source>
</evidence>
<evidence type="ECO:0000256" key="4">
    <source>
        <dbReference type="ARBA" id="ARBA00010312"/>
    </source>
</evidence>
<dbReference type="GO" id="GO:1990204">
    <property type="term" value="C:oxidoreductase complex"/>
    <property type="evidence" value="ECO:0007669"/>
    <property type="project" value="UniProtKB-ARBA"/>
</dbReference>
<accession>A0A557QSL0</accession>
<evidence type="ECO:0000313" key="15">
    <source>
        <dbReference type="Proteomes" id="UP000319502"/>
    </source>
</evidence>
<evidence type="ECO:0000256" key="11">
    <source>
        <dbReference type="ARBA" id="ARBA00023014"/>
    </source>
</evidence>
<dbReference type="Pfam" id="PF01568">
    <property type="entry name" value="Molydop_binding"/>
    <property type="match status" value="1"/>
</dbReference>
<name>A0A557QSL0_9RHOO</name>
<dbReference type="PANTHER" id="PTHR43105:SF2">
    <property type="entry name" value="RESPIRATORY NITRATE REDUCTASE 2 ALPHA CHAIN"/>
    <property type="match status" value="1"/>
</dbReference>
<dbReference type="Proteomes" id="UP000319502">
    <property type="component" value="Unassembled WGS sequence"/>
</dbReference>
<keyword evidence="15" id="KW-1185">Reference proteome</keyword>
<comment type="similarity">
    <text evidence="4">Belongs to the prokaryotic molybdopterin-containing oxidoreductase family.</text>
</comment>
<evidence type="ECO:0000256" key="2">
    <source>
        <dbReference type="ARBA" id="ARBA00001966"/>
    </source>
</evidence>
<gene>
    <name evidence="14" type="ORF">FHP91_11875</name>
</gene>
<dbReference type="InterPro" id="IPR009010">
    <property type="entry name" value="Asp_de-COase-like_dom_sf"/>
</dbReference>
<feature type="chain" id="PRO_5021716298" evidence="12">
    <location>
        <begin position="29"/>
        <end position="929"/>
    </location>
</feature>
<dbReference type="Gene3D" id="3.40.50.12440">
    <property type="match status" value="5"/>
</dbReference>
<evidence type="ECO:0000256" key="9">
    <source>
        <dbReference type="ARBA" id="ARBA00023002"/>
    </source>
</evidence>
<dbReference type="OrthoDB" id="9815647at2"/>
<dbReference type="GO" id="GO:0045333">
    <property type="term" value="P:cellular respiration"/>
    <property type="evidence" value="ECO:0007669"/>
    <property type="project" value="UniProtKB-ARBA"/>
</dbReference>
<evidence type="ECO:0000256" key="5">
    <source>
        <dbReference type="ARBA" id="ARBA00022485"/>
    </source>
</evidence>
<dbReference type="PROSITE" id="PS51669">
    <property type="entry name" value="4FE4S_MOW_BIS_MGD"/>
    <property type="match status" value="1"/>
</dbReference>
<dbReference type="GO" id="GO:0016020">
    <property type="term" value="C:membrane"/>
    <property type="evidence" value="ECO:0007669"/>
    <property type="project" value="TreeGrafter"/>
</dbReference>
<reference evidence="14 15" key="1">
    <citation type="submission" date="2019-07" db="EMBL/GenBank/DDBJ databases">
        <title>The pathways for chlorine oxyanion respiration interact through the shared metabolite chlorate.</title>
        <authorList>
            <person name="Barnum T.P."/>
            <person name="Cheng Y."/>
            <person name="Hill K.A."/>
            <person name="Lucas L.N."/>
            <person name="Carlson H.K."/>
            <person name="Coates J.D."/>
        </authorList>
    </citation>
    <scope>NUCLEOTIDE SEQUENCE [LARGE SCALE GENOMIC DNA]</scope>
    <source>
        <strain evidence="14 15">SFB-3</strain>
    </source>
</reference>
<dbReference type="InterPro" id="IPR006311">
    <property type="entry name" value="TAT_signal"/>
</dbReference>
<dbReference type="AlphaFoldDB" id="A0A557QSL0"/>